<dbReference type="RefSeq" id="WP_090262112.1">
    <property type="nucleotide sequence ID" value="NZ_FNDS01000003.1"/>
</dbReference>
<gene>
    <name evidence="6" type="ORF">SAMN05216272_103116</name>
</gene>
<evidence type="ECO:0000256" key="4">
    <source>
        <dbReference type="ARBA" id="ARBA00023014"/>
    </source>
</evidence>
<evidence type="ECO:0000256" key="1">
    <source>
        <dbReference type="ARBA" id="ARBA00022714"/>
    </source>
</evidence>
<dbReference type="Gene3D" id="2.102.10.10">
    <property type="entry name" value="Rieske [2Fe-2S] iron-sulphur domain"/>
    <property type="match status" value="1"/>
</dbReference>
<evidence type="ECO:0000256" key="3">
    <source>
        <dbReference type="ARBA" id="ARBA00023004"/>
    </source>
</evidence>
<keyword evidence="3" id="KW-0408">Iron</keyword>
<dbReference type="EMBL" id="FNDS01000003">
    <property type="protein sequence ID" value="SDH78986.1"/>
    <property type="molecule type" value="Genomic_DNA"/>
</dbReference>
<keyword evidence="2" id="KW-0479">Metal-binding</keyword>
<keyword evidence="6" id="KW-0223">Dioxygenase</keyword>
<keyword evidence="6" id="KW-0560">Oxidoreductase</keyword>
<dbReference type="SUPFAM" id="SSF50022">
    <property type="entry name" value="ISP domain"/>
    <property type="match status" value="1"/>
</dbReference>
<evidence type="ECO:0000313" key="6">
    <source>
        <dbReference type="EMBL" id="SDH78986.1"/>
    </source>
</evidence>
<organism evidence="6 7">
    <name type="scientific">Pseudomonas panipatensis</name>
    <dbReference type="NCBI Taxonomy" id="428992"/>
    <lineage>
        <taxon>Bacteria</taxon>
        <taxon>Pseudomonadati</taxon>
        <taxon>Pseudomonadota</taxon>
        <taxon>Gammaproteobacteria</taxon>
        <taxon>Pseudomonadales</taxon>
        <taxon>Pseudomonadaceae</taxon>
        <taxon>Pseudomonas</taxon>
    </lineage>
</organism>
<sequence>MFVALERLLNLHDGYRRVFRVAQRDVLLLVAEGRSFLLENRCPHQGAALHGATLSGRTLRCGRHGVEFDLDSGRALNAVCPGLLRLELAYDGDHVGVDL</sequence>
<dbReference type="OrthoDB" id="9800167at2"/>
<keyword evidence="4" id="KW-0411">Iron-sulfur</keyword>
<dbReference type="STRING" id="428992.SAMN05216272_103116"/>
<keyword evidence="7" id="KW-1185">Reference proteome</keyword>
<keyword evidence="1" id="KW-0001">2Fe-2S</keyword>
<protein>
    <submittedName>
        <fullName evidence="6">Ferredoxin subunit of nitrite reductase or a ring-hydroxylating dioxygenase</fullName>
    </submittedName>
</protein>
<evidence type="ECO:0000313" key="7">
    <source>
        <dbReference type="Proteomes" id="UP000199636"/>
    </source>
</evidence>
<dbReference type="GO" id="GO:0051213">
    <property type="term" value="F:dioxygenase activity"/>
    <property type="evidence" value="ECO:0007669"/>
    <property type="project" value="UniProtKB-KW"/>
</dbReference>
<dbReference type="GO" id="GO:0051537">
    <property type="term" value="F:2 iron, 2 sulfur cluster binding"/>
    <property type="evidence" value="ECO:0007669"/>
    <property type="project" value="UniProtKB-KW"/>
</dbReference>
<dbReference type="Pfam" id="PF00355">
    <property type="entry name" value="Rieske"/>
    <property type="match status" value="1"/>
</dbReference>
<evidence type="ECO:0000256" key="2">
    <source>
        <dbReference type="ARBA" id="ARBA00022723"/>
    </source>
</evidence>
<proteinExistence type="predicted"/>
<dbReference type="CDD" id="cd03467">
    <property type="entry name" value="Rieske"/>
    <property type="match status" value="1"/>
</dbReference>
<feature type="domain" description="Rieske" evidence="5">
    <location>
        <begin position="1"/>
        <end position="97"/>
    </location>
</feature>
<evidence type="ECO:0000259" key="5">
    <source>
        <dbReference type="PROSITE" id="PS51296"/>
    </source>
</evidence>
<dbReference type="PROSITE" id="PS51296">
    <property type="entry name" value="RIESKE"/>
    <property type="match status" value="1"/>
</dbReference>
<name>A0A1G8FA02_9PSED</name>
<dbReference type="InterPro" id="IPR017941">
    <property type="entry name" value="Rieske_2Fe-2S"/>
</dbReference>
<dbReference type="AlphaFoldDB" id="A0A1G8FA02"/>
<accession>A0A1G8FA02</accession>
<dbReference type="InterPro" id="IPR036922">
    <property type="entry name" value="Rieske_2Fe-2S_sf"/>
</dbReference>
<reference evidence="7" key="1">
    <citation type="submission" date="2016-10" db="EMBL/GenBank/DDBJ databases">
        <authorList>
            <person name="Varghese N."/>
            <person name="Submissions S."/>
        </authorList>
    </citation>
    <scope>NUCLEOTIDE SEQUENCE [LARGE SCALE GENOMIC DNA]</scope>
    <source>
        <strain evidence="7">CCM 7469</strain>
    </source>
</reference>
<dbReference type="GO" id="GO:0046872">
    <property type="term" value="F:metal ion binding"/>
    <property type="evidence" value="ECO:0007669"/>
    <property type="project" value="UniProtKB-KW"/>
</dbReference>
<dbReference type="Proteomes" id="UP000199636">
    <property type="component" value="Unassembled WGS sequence"/>
</dbReference>